<dbReference type="EMBL" id="LIPY01000124">
    <property type="protein sequence ID" value="KWX69910.1"/>
    <property type="molecule type" value="Genomic_DNA"/>
</dbReference>
<organism evidence="6 8">
    <name type="scientific">Paenibacillus jilunlii</name>
    <dbReference type="NCBI Taxonomy" id="682956"/>
    <lineage>
        <taxon>Bacteria</taxon>
        <taxon>Bacillati</taxon>
        <taxon>Bacillota</taxon>
        <taxon>Bacilli</taxon>
        <taxon>Bacillales</taxon>
        <taxon>Paenibacillaceae</taxon>
        <taxon>Paenibacillus</taxon>
    </lineage>
</organism>
<dbReference type="CDD" id="cd03784">
    <property type="entry name" value="GT1_Gtf-like"/>
    <property type="match status" value="1"/>
</dbReference>
<dbReference type="Proteomes" id="UP000070252">
    <property type="component" value="Unassembled WGS sequence"/>
</dbReference>
<evidence type="ECO:0000313" key="6">
    <source>
        <dbReference type="EMBL" id="SDL49908.1"/>
    </source>
</evidence>
<reference evidence="5 7" key="1">
    <citation type="submission" date="2015-08" db="EMBL/GenBank/DDBJ databases">
        <title>Genome of Paenibacillus jilunlii.</title>
        <authorList>
            <person name="Sant'Anna F.H."/>
            <person name="Ambrosini A."/>
            <person name="Souza R."/>
            <person name="Bach E."/>
            <person name="Fernandes G."/>
            <person name="Balsanelli E."/>
            <person name="Baura V.A."/>
            <person name="Pedrosa F.O."/>
            <person name="Souza E.M."/>
            <person name="Passaglia L."/>
        </authorList>
    </citation>
    <scope>NUCLEOTIDE SEQUENCE [LARGE SCALE GENOMIC DNA]</scope>
    <source>
        <strain evidence="5 7">DSM 23019</strain>
    </source>
</reference>
<comment type="similarity">
    <text evidence="1">Belongs to the UDP-glycosyltransferase family.</text>
</comment>
<dbReference type="InterPro" id="IPR050271">
    <property type="entry name" value="UDP-glycosyltransferase"/>
</dbReference>
<keyword evidence="7" id="KW-1185">Reference proteome</keyword>
<keyword evidence="2" id="KW-0328">Glycosyltransferase</keyword>
<dbReference type="RefSeq" id="WP_062528308.1">
    <property type="nucleotide sequence ID" value="NZ_LIPY01000124.1"/>
</dbReference>
<dbReference type="FunFam" id="3.40.50.2000:FF:000072">
    <property type="entry name" value="Glycosyl transferase"/>
    <property type="match status" value="1"/>
</dbReference>
<accession>A0A1G9KJE1</accession>
<dbReference type="EMBL" id="FNGM01000003">
    <property type="protein sequence ID" value="SDL49908.1"/>
    <property type="molecule type" value="Genomic_DNA"/>
</dbReference>
<evidence type="ECO:0000313" key="8">
    <source>
        <dbReference type="Proteomes" id="UP000182783"/>
    </source>
</evidence>
<evidence type="ECO:0000313" key="5">
    <source>
        <dbReference type="EMBL" id="KWX69910.1"/>
    </source>
</evidence>
<keyword evidence="3 6" id="KW-0808">Transferase</keyword>
<dbReference type="InterPro" id="IPR010610">
    <property type="entry name" value="EryCIII-like_C"/>
</dbReference>
<dbReference type="SUPFAM" id="SSF53756">
    <property type="entry name" value="UDP-Glycosyltransferase/glycogen phosphorylase"/>
    <property type="match status" value="1"/>
</dbReference>
<evidence type="ECO:0000256" key="3">
    <source>
        <dbReference type="ARBA" id="ARBA00022679"/>
    </source>
</evidence>
<dbReference type="PANTHER" id="PTHR48043">
    <property type="entry name" value="EG:EG0003.4 PROTEIN-RELATED"/>
    <property type="match status" value="1"/>
</dbReference>
<evidence type="ECO:0000256" key="2">
    <source>
        <dbReference type="ARBA" id="ARBA00022676"/>
    </source>
</evidence>
<dbReference type="Gene3D" id="3.40.50.2000">
    <property type="entry name" value="Glycogen Phosphorylase B"/>
    <property type="match status" value="2"/>
</dbReference>
<sequence>MSNVLFLSVSAHGHVNPTLGLVHELVQRGETVTYFGFEEFRAKIEQTGAVFKSYKEKLLLFQDGFGKSNEEEQAAAAEDLLSLLTDTLRPGKRIIEDVLDQIRGLQFDYVVYTAAFPFGNAIAQILKIPAVASMAIIATPAEFMHAGGEPGDGEPSETSNLDSYQAIVQELKETFDVEMPPDILGCFYCKGDISIIYTTKTFIAHPEYYDDSFKFIGPPIFDRQEKTDFPFEQLEGKTVIYISMGTRVSTILELYDLFFKSFADFDAVVVMTAYNVDISQFSVPDNFIVRNYIPQLEVLKYADAAITHAGMNSTSDLLYSNVPFVAIPITADQPYMAARAQDLGAAITLDVMKLTPELLRASVEKILADPGYREHIHQISKSFKEAGGYPKAVDEIFKLKEENGKR</sequence>
<dbReference type="Proteomes" id="UP000182783">
    <property type="component" value="Unassembled WGS sequence"/>
</dbReference>
<gene>
    <name evidence="5" type="ORF">AML91_29570</name>
    <name evidence="6" type="ORF">SAMN05216191_103291</name>
</gene>
<proteinExistence type="inferred from homology"/>
<dbReference type="NCBIfam" id="TIGR01426">
    <property type="entry name" value="MGT"/>
    <property type="match status" value="1"/>
</dbReference>
<evidence type="ECO:0000256" key="1">
    <source>
        <dbReference type="ARBA" id="ARBA00009995"/>
    </source>
</evidence>
<dbReference type="InterPro" id="IPR002213">
    <property type="entry name" value="UDP_glucos_trans"/>
</dbReference>
<reference evidence="6 8" key="2">
    <citation type="submission" date="2016-10" db="EMBL/GenBank/DDBJ databases">
        <authorList>
            <person name="de Groot N.N."/>
        </authorList>
    </citation>
    <scope>NUCLEOTIDE SEQUENCE [LARGE SCALE GENOMIC DNA]</scope>
    <source>
        <strain evidence="6 8">CGMCC 1.10239</strain>
    </source>
</reference>
<evidence type="ECO:0000313" key="7">
    <source>
        <dbReference type="Proteomes" id="UP000070252"/>
    </source>
</evidence>
<dbReference type="Pfam" id="PF06722">
    <property type="entry name" value="EryCIII-like_C"/>
    <property type="match status" value="1"/>
</dbReference>
<dbReference type="InterPro" id="IPR006326">
    <property type="entry name" value="UDPGT_MGT-like"/>
</dbReference>
<dbReference type="OrthoDB" id="6620093at2"/>
<protein>
    <submittedName>
        <fullName evidence="5">Glycosyl transferase</fullName>
    </submittedName>
    <submittedName>
        <fullName evidence="6">Glycosyltransferase, MGT family</fullName>
    </submittedName>
</protein>
<dbReference type="AlphaFoldDB" id="A0A1G9KJE1"/>
<feature type="domain" description="Erythromycin biosynthesis protein CIII-like C-terminal" evidence="4">
    <location>
        <begin position="260"/>
        <end position="381"/>
    </location>
</feature>
<name>A0A1G9KJE1_9BACL</name>
<evidence type="ECO:0000259" key="4">
    <source>
        <dbReference type="Pfam" id="PF06722"/>
    </source>
</evidence>
<dbReference type="GO" id="GO:0016758">
    <property type="term" value="F:hexosyltransferase activity"/>
    <property type="evidence" value="ECO:0007669"/>
    <property type="project" value="InterPro"/>
</dbReference>
<dbReference type="PANTHER" id="PTHR48043:SF145">
    <property type="entry name" value="FI06409P-RELATED"/>
    <property type="match status" value="1"/>
</dbReference>
<dbReference type="GO" id="GO:0008194">
    <property type="term" value="F:UDP-glycosyltransferase activity"/>
    <property type="evidence" value="ECO:0007669"/>
    <property type="project" value="InterPro"/>
</dbReference>